<accession>A0ABV6BGL6</accession>
<dbReference type="Gene3D" id="3.30.565.10">
    <property type="entry name" value="Histidine kinase-like ATPase, C-terminal domain"/>
    <property type="match status" value="1"/>
</dbReference>
<dbReference type="EC" id="2.7.13.3" evidence="2"/>
<keyword evidence="3" id="KW-0597">Phosphoprotein</keyword>
<evidence type="ECO:0000256" key="1">
    <source>
        <dbReference type="ARBA" id="ARBA00000085"/>
    </source>
</evidence>
<keyword evidence="6" id="KW-1185">Reference proteome</keyword>
<reference evidence="5 6" key="1">
    <citation type="submission" date="2024-09" db="EMBL/GenBank/DDBJ databases">
        <authorList>
            <person name="Sun Q."/>
            <person name="Mori K."/>
        </authorList>
    </citation>
    <scope>NUCLEOTIDE SEQUENCE [LARGE SCALE GENOMIC DNA]</scope>
    <source>
        <strain evidence="5 6">KCTC 23315</strain>
    </source>
</reference>
<dbReference type="Proteomes" id="UP001589813">
    <property type="component" value="Unassembled WGS sequence"/>
</dbReference>
<evidence type="ECO:0000313" key="6">
    <source>
        <dbReference type="Proteomes" id="UP001589813"/>
    </source>
</evidence>
<dbReference type="GO" id="GO:0016301">
    <property type="term" value="F:kinase activity"/>
    <property type="evidence" value="ECO:0007669"/>
    <property type="project" value="UniProtKB-KW"/>
</dbReference>
<dbReference type="RefSeq" id="WP_377247038.1">
    <property type="nucleotide sequence ID" value="NZ_JBHLXP010000005.1"/>
</dbReference>
<dbReference type="InterPro" id="IPR004358">
    <property type="entry name" value="Sig_transdc_His_kin-like_C"/>
</dbReference>
<evidence type="ECO:0000313" key="5">
    <source>
        <dbReference type="EMBL" id="MFC0050031.1"/>
    </source>
</evidence>
<dbReference type="EMBL" id="JBHLXP010000005">
    <property type="protein sequence ID" value="MFC0050031.1"/>
    <property type="molecule type" value="Genomic_DNA"/>
</dbReference>
<sequence length="228" mass="25843">MEHPDIDFATVLASGVHDMKNSLCMLIQSMDLLQQELAEKSESASQELARIHYEATRLNTNLLQLLSLYRIEKDQLPLHMDEYNLDDLCDEILIKNGLYSTQRNIDVITDCPGKLSWFFDNDLISNLVNDMFVNALRYSNTKLLLRAFEQEQQLFVEIHDDGEGYPADMLDNSEEGIHNLNLAAGRTGLGLFFAHMIARAHRNQGRTGRIELSNGGEFGGAVFRLILP</sequence>
<dbReference type="PRINTS" id="PR00344">
    <property type="entry name" value="BCTRLSENSOR"/>
</dbReference>
<dbReference type="Gene3D" id="1.10.287.130">
    <property type="match status" value="1"/>
</dbReference>
<keyword evidence="5" id="KW-0418">Kinase</keyword>
<gene>
    <name evidence="5" type="ORF">ACFFJP_17145</name>
</gene>
<dbReference type="PANTHER" id="PTHR43547:SF2">
    <property type="entry name" value="HYBRID SIGNAL TRANSDUCTION HISTIDINE KINASE C"/>
    <property type="match status" value="1"/>
</dbReference>
<evidence type="ECO:0000259" key="4">
    <source>
        <dbReference type="PROSITE" id="PS50109"/>
    </source>
</evidence>
<organism evidence="5 6">
    <name type="scientific">Rheinheimera tilapiae</name>
    <dbReference type="NCBI Taxonomy" id="875043"/>
    <lineage>
        <taxon>Bacteria</taxon>
        <taxon>Pseudomonadati</taxon>
        <taxon>Pseudomonadota</taxon>
        <taxon>Gammaproteobacteria</taxon>
        <taxon>Chromatiales</taxon>
        <taxon>Chromatiaceae</taxon>
        <taxon>Rheinheimera</taxon>
    </lineage>
</organism>
<dbReference type="SUPFAM" id="SSF55874">
    <property type="entry name" value="ATPase domain of HSP90 chaperone/DNA topoisomerase II/histidine kinase"/>
    <property type="match status" value="1"/>
</dbReference>
<dbReference type="SUPFAM" id="SSF47384">
    <property type="entry name" value="Homodimeric domain of signal transducing histidine kinase"/>
    <property type="match status" value="1"/>
</dbReference>
<comment type="caution">
    <text evidence="5">The sequence shown here is derived from an EMBL/GenBank/DDBJ whole genome shotgun (WGS) entry which is preliminary data.</text>
</comment>
<name>A0ABV6BGL6_9GAMM</name>
<evidence type="ECO:0000256" key="2">
    <source>
        <dbReference type="ARBA" id="ARBA00012438"/>
    </source>
</evidence>
<feature type="domain" description="Histidine kinase" evidence="4">
    <location>
        <begin position="14"/>
        <end position="228"/>
    </location>
</feature>
<comment type="catalytic activity">
    <reaction evidence="1">
        <text>ATP + protein L-histidine = ADP + protein N-phospho-L-histidine.</text>
        <dbReference type="EC" id="2.7.13.3"/>
    </reaction>
</comment>
<protein>
    <recommendedName>
        <fullName evidence="2">histidine kinase</fullName>
        <ecNumber evidence="2">2.7.13.3</ecNumber>
    </recommendedName>
</protein>
<keyword evidence="5" id="KW-0808">Transferase</keyword>
<dbReference type="InterPro" id="IPR003594">
    <property type="entry name" value="HATPase_dom"/>
</dbReference>
<dbReference type="PANTHER" id="PTHR43547">
    <property type="entry name" value="TWO-COMPONENT HISTIDINE KINASE"/>
    <property type="match status" value="1"/>
</dbReference>
<dbReference type="Pfam" id="PF02518">
    <property type="entry name" value="HATPase_c"/>
    <property type="match status" value="1"/>
</dbReference>
<dbReference type="InterPro" id="IPR005467">
    <property type="entry name" value="His_kinase_dom"/>
</dbReference>
<dbReference type="InterPro" id="IPR036890">
    <property type="entry name" value="HATPase_C_sf"/>
</dbReference>
<proteinExistence type="predicted"/>
<dbReference type="PROSITE" id="PS50109">
    <property type="entry name" value="HIS_KIN"/>
    <property type="match status" value="1"/>
</dbReference>
<evidence type="ECO:0000256" key="3">
    <source>
        <dbReference type="ARBA" id="ARBA00022553"/>
    </source>
</evidence>
<dbReference type="InterPro" id="IPR036097">
    <property type="entry name" value="HisK_dim/P_sf"/>
</dbReference>